<dbReference type="RefSeq" id="WP_380041661.1">
    <property type="nucleotide sequence ID" value="NZ_JBHSEH010000024.1"/>
</dbReference>
<protein>
    <submittedName>
        <fullName evidence="2">Uncharacterized protein</fullName>
    </submittedName>
</protein>
<organism evidence="2 3">
    <name type="scientific">Deinococcus navajonensis</name>
    <dbReference type="NCBI Taxonomy" id="309884"/>
    <lineage>
        <taxon>Bacteria</taxon>
        <taxon>Thermotogati</taxon>
        <taxon>Deinococcota</taxon>
        <taxon>Deinococci</taxon>
        <taxon>Deinococcales</taxon>
        <taxon>Deinococcaceae</taxon>
        <taxon>Deinococcus</taxon>
    </lineage>
</organism>
<dbReference type="EMBL" id="JBHSEH010000024">
    <property type="protein sequence ID" value="MFC4427812.1"/>
    <property type="molecule type" value="Genomic_DNA"/>
</dbReference>
<reference evidence="3" key="1">
    <citation type="journal article" date="2019" name="Int. J. Syst. Evol. Microbiol.">
        <title>The Global Catalogue of Microorganisms (GCM) 10K type strain sequencing project: providing services to taxonomists for standard genome sequencing and annotation.</title>
        <authorList>
            <consortium name="The Broad Institute Genomics Platform"/>
            <consortium name="The Broad Institute Genome Sequencing Center for Infectious Disease"/>
            <person name="Wu L."/>
            <person name="Ma J."/>
        </authorList>
    </citation>
    <scope>NUCLEOTIDE SEQUENCE [LARGE SCALE GENOMIC DNA]</scope>
    <source>
        <strain evidence="3">CCUG 56029</strain>
    </source>
</reference>
<sequence>MGEGNPRTTVSTPITNETHSGSATASQGANTNLDANLQGGPATAADQAATQTITDQSAQPGGLPSGIEEQSDPAKQMDNSGMLNPNGEGQDADIMGASGLDRNNDR</sequence>
<keyword evidence="3" id="KW-1185">Reference proteome</keyword>
<feature type="compositionally biased region" description="Low complexity" evidence="1">
    <location>
        <begin position="42"/>
        <end position="59"/>
    </location>
</feature>
<accession>A0ABV8XU13</accession>
<feature type="region of interest" description="Disordered" evidence="1">
    <location>
        <begin position="1"/>
        <end position="106"/>
    </location>
</feature>
<feature type="compositionally biased region" description="Polar residues" evidence="1">
    <location>
        <begin position="1"/>
        <end position="35"/>
    </location>
</feature>
<proteinExistence type="predicted"/>
<evidence type="ECO:0000256" key="1">
    <source>
        <dbReference type="SAM" id="MobiDB-lite"/>
    </source>
</evidence>
<evidence type="ECO:0000313" key="3">
    <source>
        <dbReference type="Proteomes" id="UP001595998"/>
    </source>
</evidence>
<name>A0ABV8XU13_9DEIO</name>
<comment type="caution">
    <text evidence="2">The sequence shown here is derived from an EMBL/GenBank/DDBJ whole genome shotgun (WGS) entry which is preliminary data.</text>
</comment>
<gene>
    <name evidence="2" type="ORF">ACFOZ9_16460</name>
</gene>
<evidence type="ECO:0000313" key="2">
    <source>
        <dbReference type="EMBL" id="MFC4427812.1"/>
    </source>
</evidence>
<dbReference type="Proteomes" id="UP001595998">
    <property type="component" value="Unassembled WGS sequence"/>
</dbReference>